<feature type="compositionally biased region" description="Polar residues" evidence="3">
    <location>
        <begin position="1254"/>
        <end position="1273"/>
    </location>
</feature>
<sequence length="1891" mass="196980">MDSLPVSSAGGQAAAIDDELRGLTLTVSSNTGTTMAIQEEECGQRGALQGLQPDRRVASLPPGCRTGDNDFMFREQQPMFPFDTVNILGANTGGGVCSGGGNRAADDRSESGTRAYSSTGVRGGKGPVFAVGSSGGARVAAGGAAGGGGDVRSKKRSASRGSGRDGLGVMSGTAKLKPRPRITSTATKPRDVATAKASLRTEADIQGVVDEIKKRNPNNGGGRQAKGGRWTAEEDDTLRSIVSRDGEGKWKEKSEELNYVMASHYEAMAAVATAKGDHAVQEYGRVAAQCLHRWKKVLQPGLNKRHWTPEEDEIVRGAVLSAQAIGAVKWSLVAVLLPGRLGKQCRERWFNHLDPTVKKTEWTPHEDEVLFNAQAFFGTRWCEISKFLPGRTENAVKNRYNSSARQKWFSSQPQANGRPANKKAASKAFLDRLMDTLGKDGGGGGDGNGGEGFCSGSKRTLERNAKPTKPNPFSGQLPRSALHSFSSPGSKPAKRQRVQLPGLLNQQNTGFLGSSSLAGTLTGLPYTTNDTTAAAASVAAGTRYAGLGGGASTGAGAAVGTISTGDELSAAIVTGDKQREKKKHQVQKQSKRSHKRRSERAGSMVTAAPRVRNSHGGKVSRHVLKKTAPHGPRLGVPAALAVPSSQHENVIGSYGNRELEAAGAAGIPGAHEQHPTVGAMSCLEEEGGLKNTAPGRNNGNSAGLAGGSSAASSPSDSPATEEHDRQSCATWRPGSGGIPQWGSVRDGDGFSDQRYGSAEETTFAAEAIANPINANIGREDGTLTPAAAAAAAVAAVKTEAAQRYLRGEWTLTSQRPLPLSCGTPIPQFHPYFELATKKHSNDSNSISNSSFLWGAGTSDSSPSSPSVFASVLGGSNSNSSRSSSTSKLSRRGAFHDYTSQTANTVPPSNKTVEGETAISVNTNGSPPPLSISELATDNNNKNSSSSSHIRAESFLEDFLLDDANPPELSFAPSEVWGLGRRVGLGNDSRSSSATSMMMMMMFGVGVGASGLFSGVGVPPAVADKTGHNGNNGDIHPAPLMPNNQRASSGSGDGGSSTGISSSATGSGGSVGVSSLPSSPSTVASARTTPISVPLVPRVQGQEGTPPTVWQATNKGRQAQKDPTPEPFIGSSANGHYPQGMAPLPLPFTTPVPATGARSSPPVGEAMMALSATSPAIWTAFSSYPAVPPPFSWQGERGPIPPSVTAGTVVGGGGGADHGTGKQHQHTSPGQQAVTDDTVVCPSDASGASCASLIDGQQQQQSHLPLKGQVSSGPATPHCGKGGNGGGIDRGCDLRNRSTASLAKPRLPTGAAVDALTPGGGACCGGSGGGGGGGTADGDQVTATSLDEDPDTNGRVSLHRKAQHQPPAYVRSRRPPPTTRVAEEPALPHFSAGAELQRAGPAPIKEPVVVIEPSVLPGSNYGDSSSRPFQPLLSVDEDATTTTAASTHDRFEHVGCLKLTEEEMISLGRIETKAEADIIPGVFGRDDMTPQQCAVICEGGGQDGFAVTRGDLCTCFAEADAGIFEDRKGGVCDAPCTGDSSQPCGGVGSFDVYRLSLTGGRDRNQLPRHATVTVESTGLPVNDETTTTADFTDGDAKTNDNIRQGTVKVKTFVSWWRPRQLTLVDASTLKLCKMARGGGVKSCQDMPLDSSTEVVRVEGKHGRPRKDGRFVFRVSTGVPRGLTNKRWELDAGSSADLDKRMSVLEGVTTRDFEKEADFFWDTPRAGDLGDSFKFSTELGPFTFAPTPAFRGDSISVDDYPLIPGQFLSTAPVVNSANLEVTEVGDLILRQGDIPAYPTNDTPLWAHRVTGSVGYTASGGLGCALEAWWERATNGGEDMGIPVHLAVKNGRWRVGRGWMCTLGRSPRVAGGWRVHLPWDSHGKALKAASLQGQ</sequence>
<keyword evidence="8" id="KW-1185">Reference proteome</keyword>
<dbReference type="OrthoDB" id="5985073at2759"/>
<feature type="region of interest" description="Disordered" evidence="3">
    <location>
        <begin position="404"/>
        <end position="425"/>
    </location>
</feature>
<evidence type="ECO:0000313" key="8">
    <source>
        <dbReference type="Proteomes" id="UP000002630"/>
    </source>
</evidence>
<dbReference type="InterPro" id="IPR017930">
    <property type="entry name" value="Myb_dom"/>
</dbReference>
<dbReference type="PROSITE" id="PS51212">
    <property type="entry name" value="WSC"/>
    <property type="match status" value="1"/>
</dbReference>
<dbReference type="SMART" id="SM00717">
    <property type="entry name" value="SANT"/>
    <property type="match status" value="3"/>
</dbReference>
<dbReference type="PROSITE" id="PS50090">
    <property type="entry name" value="MYB_LIKE"/>
    <property type="match status" value="3"/>
</dbReference>
<feature type="domain" description="Myb-like" evidence="4">
    <location>
        <begin position="222"/>
        <end position="298"/>
    </location>
</feature>
<feature type="region of interest" description="Disordered" evidence="3">
    <location>
        <begin position="99"/>
        <end position="120"/>
    </location>
</feature>
<dbReference type="GO" id="GO:0000981">
    <property type="term" value="F:DNA-binding transcription factor activity, RNA polymerase II-specific"/>
    <property type="evidence" value="ECO:0007669"/>
    <property type="project" value="TreeGrafter"/>
</dbReference>
<dbReference type="InterPro" id="IPR009057">
    <property type="entry name" value="Homeodomain-like_sf"/>
</dbReference>
<feature type="domain" description="HTH myb-type" evidence="6">
    <location>
        <begin position="358"/>
        <end position="408"/>
    </location>
</feature>
<dbReference type="SUPFAM" id="SSF46689">
    <property type="entry name" value="Homeodomain-like"/>
    <property type="match status" value="3"/>
</dbReference>
<name>D8LKF8_ECTSI</name>
<dbReference type="EMBL" id="FN648487">
    <property type="protein sequence ID" value="CBN74548.1"/>
    <property type="molecule type" value="Genomic_DNA"/>
</dbReference>
<feature type="domain" description="WSC" evidence="5">
    <location>
        <begin position="1449"/>
        <end position="1555"/>
    </location>
</feature>
<feature type="region of interest" description="Disordered" evidence="3">
    <location>
        <begin position="1349"/>
        <end position="1379"/>
    </location>
</feature>
<feature type="region of interest" description="Disordered" evidence="3">
    <location>
        <begin position="918"/>
        <end position="947"/>
    </location>
</feature>
<feature type="region of interest" description="Disordered" evidence="3">
    <location>
        <begin position="1210"/>
        <end position="1239"/>
    </location>
</feature>
<dbReference type="Gene3D" id="1.10.10.60">
    <property type="entry name" value="Homeodomain-like"/>
    <property type="match status" value="3"/>
</dbReference>
<evidence type="ECO:0000256" key="3">
    <source>
        <dbReference type="SAM" id="MobiDB-lite"/>
    </source>
</evidence>
<feature type="region of interest" description="Disordered" evidence="3">
    <location>
        <begin position="139"/>
        <end position="176"/>
    </location>
</feature>
<dbReference type="Pfam" id="PF13921">
    <property type="entry name" value="Myb_DNA-bind_6"/>
    <property type="match status" value="1"/>
</dbReference>
<protein>
    <submittedName>
        <fullName evidence="7">Uncharacterized protein</fullName>
    </submittedName>
</protein>
<evidence type="ECO:0000259" key="6">
    <source>
        <dbReference type="PROSITE" id="PS51294"/>
    </source>
</evidence>
<feature type="region of interest" description="Disordered" evidence="3">
    <location>
        <begin position="574"/>
        <end position="604"/>
    </location>
</feature>
<reference evidence="7 8" key="1">
    <citation type="journal article" date="2010" name="Nature">
        <title>The Ectocarpus genome and the independent evolution of multicellularity in brown algae.</title>
        <authorList>
            <person name="Cock J.M."/>
            <person name="Sterck L."/>
            <person name="Rouze P."/>
            <person name="Scornet D."/>
            <person name="Allen A.E."/>
            <person name="Amoutzias G."/>
            <person name="Anthouard V."/>
            <person name="Artiguenave F."/>
            <person name="Aury J.M."/>
            <person name="Badger J.H."/>
            <person name="Beszteri B."/>
            <person name="Billiau K."/>
            <person name="Bonnet E."/>
            <person name="Bothwell J.H."/>
            <person name="Bowler C."/>
            <person name="Boyen C."/>
            <person name="Brownlee C."/>
            <person name="Carrano C.J."/>
            <person name="Charrier B."/>
            <person name="Cho G.Y."/>
            <person name="Coelho S.M."/>
            <person name="Collen J."/>
            <person name="Corre E."/>
            <person name="Da Silva C."/>
            <person name="Delage L."/>
            <person name="Delaroque N."/>
            <person name="Dittami S.M."/>
            <person name="Doulbeau S."/>
            <person name="Elias M."/>
            <person name="Farnham G."/>
            <person name="Gachon C.M."/>
            <person name="Gschloessl B."/>
            <person name="Heesch S."/>
            <person name="Jabbari K."/>
            <person name="Jubin C."/>
            <person name="Kawai H."/>
            <person name="Kimura K."/>
            <person name="Kloareg B."/>
            <person name="Kupper F.C."/>
            <person name="Lang D."/>
            <person name="Le Bail A."/>
            <person name="Leblanc C."/>
            <person name="Lerouge P."/>
            <person name="Lohr M."/>
            <person name="Lopez P.J."/>
            <person name="Martens C."/>
            <person name="Maumus F."/>
            <person name="Michel G."/>
            <person name="Miranda-Saavedra D."/>
            <person name="Morales J."/>
            <person name="Moreau H."/>
            <person name="Motomura T."/>
            <person name="Nagasato C."/>
            <person name="Napoli C.A."/>
            <person name="Nelson D.R."/>
            <person name="Nyvall-Collen P."/>
            <person name="Peters A.F."/>
            <person name="Pommier C."/>
            <person name="Potin P."/>
            <person name="Poulain J."/>
            <person name="Quesneville H."/>
            <person name="Read B."/>
            <person name="Rensing S.A."/>
            <person name="Ritter A."/>
            <person name="Rousvoal S."/>
            <person name="Samanta M."/>
            <person name="Samson G."/>
            <person name="Schroeder D.C."/>
            <person name="Segurens B."/>
            <person name="Strittmatter M."/>
            <person name="Tonon T."/>
            <person name="Tregear J.W."/>
            <person name="Valentin K."/>
            <person name="von Dassow P."/>
            <person name="Yamagishi T."/>
            <person name="Van de Peer Y."/>
            <person name="Wincker P."/>
        </authorList>
    </citation>
    <scope>NUCLEOTIDE SEQUENCE [LARGE SCALE GENOMIC DNA]</scope>
    <source>
        <strain evidence="8">Ec32 / CCAP1310/4</strain>
    </source>
</reference>
<organism evidence="7 8">
    <name type="scientific">Ectocarpus siliculosus</name>
    <name type="common">Brown alga</name>
    <name type="synonym">Conferva siliculosa</name>
    <dbReference type="NCBI Taxonomy" id="2880"/>
    <lineage>
        <taxon>Eukaryota</taxon>
        <taxon>Sar</taxon>
        <taxon>Stramenopiles</taxon>
        <taxon>Ochrophyta</taxon>
        <taxon>PX clade</taxon>
        <taxon>Phaeophyceae</taxon>
        <taxon>Ectocarpales</taxon>
        <taxon>Ectocarpaceae</taxon>
        <taxon>Ectocarpus</taxon>
    </lineage>
</organism>
<feature type="domain" description="HTH myb-type" evidence="6">
    <location>
        <begin position="299"/>
        <end position="357"/>
    </location>
</feature>
<evidence type="ECO:0000256" key="1">
    <source>
        <dbReference type="ARBA" id="ARBA00022737"/>
    </source>
</evidence>
<dbReference type="InterPro" id="IPR050560">
    <property type="entry name" value="MYB_TF"/>
</dbReference>
<dbReference type="GO" id="GO:0000978">
    <property type="term" value="F:RNA polymerase II cis-regulatory region sequence-specific DNA binding"/>
    <property type="evidence" value="ECO:0007669"/>
    <property type="project" value="TreeGrafter"/>
</dbReference>
<feature type="region of interest" description="Disordered" evidence="3">
    <location>
        <begin position="1254"/>
        <end position="1292"/>
    </location>
</feature>
<feature type="compositionally biased region" description="Polar residues" evidence="3">
    <location>
        <begin position="404"/>
        <end position="415"/>
    </location>
</feature>
<dbReference type="GO" id="GO:0005634">
    <property type="term" value="C:nucleus"/>
    <property type="evidence" value="ECO:0007669"/>
    <property type="project" value="TreeGrafter"/>
</dbReference>
<feature type="compositionally biased region" description="Gly residues" evidence="3">
    <location>
        <begin position="1279"/>
        <end position="1288"/>
    </location>
</feature>
<feature type="compositionally biased region" description="Low complexity" evidence="3">
    <location>
        <begin position="695"/>
        <end position="718"/>
    </location>
</feature>
<feature type="compositionally biased region" description="Basic residues" evidence="3">
    <location>
        <begin position="580"/>
        <end position="598"/>
    </location>
</feature>
<feature type="compositionally biased region" description="Low complexity" evidence="3">
    <location>
        <begin position="938"/>
        <end position="947"/>
    </location>
</feature>
<gene>
    <name evidence="7" type="ORF">Esi_0030_0039</name>
</gene>
<dbReference type="PANTHER" id="PTHR45614">
    <property type="entry name" value="MYB PROTEIN-RELATED"/>
    <property type="match status" value="1"/>
</dbReference>
<feature type="compositionally biased region" description="Polar residues" evidence="3">
    <location>
        <begin position="1225"/>
        <end position="1234"/>
    </location>
</feature>
<dbReference type="CDD" id="cd00167">
    <property type="entry name" value="SANT"/>
    <property type="match status" value="2"/>
</dbReference>
<dbReference type="PROSITE" id="PS51294">
    <property type="entry name" value="HTH_MYB"/>
    <property type="match status" value="2"/>
</dbReference>
<feature type="region of interest" description="Disordered" evidence="3">
    <location>
        <begin position="213"/>
        <end position="233"/>
    </location>
</feature>
<keyword evidence="1" id="KW-0677">Repeat</keyword>
<feature type="domain" description="Myb-like" evidence="4">
    <location>
        <begin position="299"/>
        <end position="353"/>
    </location>
</feature>
<dbReference type="InParanoid" id="D8LKF8"/>
<proteinExistence type="predicted"/>
<accession>D8LKF8</accession>
<feature type="compositionally biased region" description="Gly residues" evidence="3">
    <location>
        <begin position="439"/>
        <end position="453"/>
    </location>
</feature>
<dbReference type="EMBL" id="FN649744">
    <property type="protein sequence ID" value="CBN74548.1"/>
    <property type="molecule type" value="Genomic_DNA"/>
</dbReference>
<feature type="domain" description="Myb-like" evidence="4">
    <location>
        <begin position="354"/>
        <end position="404"/>
    </location>
</feature>
<feature type="region of interest" description="Disordered" evidence="3">
    <location>
        <begin position="439"/>
        <end position="495"/>
    </location>
</feature>
<evidence type="ECO:0000313" key="7">
    <source>
        <dbReference type="EMBL" id="CBN74548.1"/>
    </source>
</evidence>
<evidence type="ECO:0000259" key="4">
    <source>
        <dbReference type="PROSITE" id="PS50090"/>
    </source>
</evidence>
<dbReference type="Proteomes" id="UP000002630">
    <property type="component" value="Linkage Group LG19"/>
</dbReference>
<keyword evidence="2" id="KW-0238">DNA-binding</keyword>
<feature type="region of interest" description="Disordered" evidence="3">
    <location>
        <begin position="687"/>
        <end position="756"/>
    </location>
</feature>
<dbReference type="InterPro" id="IPR002889">
    <property type="entry name" value="WSC_carb-bd"/>
</dbReference>
<feature type="compositionally biased region" description="Low complexity" evidence="3">
    <location>
        <begin position="1071"/>
        <end position="1084"/>
    </location>
</feature>
<feature type="region of interest" description="Disordered" evidence="3">
    <location>
        <begin position="1023"/>
        <end position="1138"/>
    </location>
</feature>
<feature type="compositionally biased region" description="Polar residues" evidence="3">
    <location>
        <begin position="1101"/>
        <end position="1116"/>
    </location>
</feature>
<evidence type="ECO:0000256" key="2">
    <source>
        <dbReference type="ARBA" id="ARBA00023125"/>
    </source>
</evidence>
<dbReference type="eggNOG" id="KOG0048">
    <property type="taxonomic scope" value="Eukaryota"/>
</dbReference>
<dbReference type="InterPro" id="IPR001005">
    <property type="entry name" value="SANT/Myb"/>
</dbReference>
<dbReference type="STRING" id="2880.D8LKF8"/>
<dbReference type="PANTHER" id="PTHR45614:SF25">
    <property type="entry name" value="MYB PROTEIN"/>
    <property type="match status" value="1"/>
</dbReference>
<dbReference type="FunFam" id="1.10.10.60:FF:000010">
    <property type="entry name" value="Transcriptional activator Myb isoform A"/>
    <property type="match status" value="1"/>
</dbReference>
<dbReference type="Pfam" id="PF01822">
    <property type="entry name" value="WSC"/>
    <property type="match status" value="1"/>
</dbReference>
<evidence type="ECO:0000259" key="5">
    <source>
        <dbReference type="PROSITE" id="PS51212"/>
    </source>
</evidence>